<feature type="transmembrane region" description="Helical" evidence="2">
    <location>
        <begin position="142"/>
        <end position="161"/>
    </location>
</feature>
<protein>
    <recommendedName>
        <fullName evidence="5">Gustatory receptor</fullName>
    </recommendedName>
</protein>
<evidence type="ECO:0000256" key="2">
    <source>
        <dbReference type="SAM" id="Phobius"/>
    </source>
</evidence>
<evidence type="ECO:0008006" key="5">
    <source>
        <dbReference type="Google" id="ProtNLM"/>
    </source>
</evidence>
<dbReference type="GO" id="GO:0016020">
    <property type="term" value="C:membrane"/>
    <property type="evidence" value="ECO:0007669"/>
    <property type="project" value="InterPro"/>
</dbReference>
<dbReference type="EMBL" id="VIIS01000241">
    <property type="protein sequence ID" value="KAF0311375.1"/>
    <property type="molecule type" value="Genomic_DNA"/>
</dbReference>
<name>A0A6A4WWX6_AMPAM</name>
<keyword evidence="2" id="KW-0812">Transmembrane</keyword>
<keyword evidence="2" id="KW-1133">Transmembrane helix</keyword>
<evidence type="ECO:0000256" key="1">
    <source>
        <dbReference type="SAM" id="MobiDB-lite"/>
    </source>
</evidence>
<accession>A0A6A4WWX6</accession>
<evidence type="ECO:0000313" key="3">
    <source>
        <dbReference type="EMBL" id="KAF0311375.1"/>
    </source>
</evidence>
<keyword evidence="4" id="KW-1185">Reference proteome</keyword>
<gene>
    <name evidence="3" type="ORF">FJT64_017772</name>
</gene>
<sequence length="254" mass="27357">MFSKVHAAAQTHADAAPTSGVAWTERQPEEPPIQKCAGSVASARSVPERLLLGLLRLLALTGDAGWWSQLLAALVHALYTAGATLAATISLRDVTLRLQHDTVILSLCLTSCGGFVFVLMWIPLGIGVLLLTIHAIGSGTDIVLTSVILCYIVIMFVALVLPSEVVQWVLDTVGKTRNLLLKPQLQLPALQPELGLFRETVGRDLDTLGDLGLFRLQRSTVLSILATILTYVIVMLQFHISELTPCGGNQTKAF</sequence>
<dbReference type="GO" id="GO:0008527">
    <property type="term" value="F:taste receptor activity"/>
    <property type="evidence" value="ECO:0007669"/>
    <property type="project" value="InterPro"/>
</dbReference>
<dbReference type="Pfam" id="PF06151">
    <property type="entry name" value="Trehalose_recp"/>
    <property type="match status" value="1"/>
</dbReference>
<dbReference type="Proteomes" id="UP000440578">
    <property type="component" value="Unassembled WGS sequence"/>
</dbReference>
<reference evidence="3 4" key="1">
    <citation type="submission" date="2019-07" db="EMBL/GenBank/DDBJ databases">
        <title>Draft genome assembly of a fouling barnacle, Amphibalanus amphitrite (Darwin, 1854): The first reference genome for Thecostraca.</title>
        <authorList>
            <person name="Kim W."/>
        </authorList>
    </citation>
    <scope>NUCLEOTIDE SEQUENCE [LARGE SCALE GENOMIC DNA]</scope>
    <source>
        <strain evidence="3">SNU_AA5</strain>
        <tissue evidence="3">Soma without cirri and trophi</tissue>
    </source>
</reference>
<evidence type="ECO:0000313" key="4">
    <source>
        <dbReference type="Proteomes" id="UP000440578"/>
    </source>
</evidence>
<feature type="transmembrane region" description="Helical" evidence="2">
    <location>
        <begin position="103"/>
        <end position="136"/>
    </location>
</feature>
<feature type="transmembrane region" description="Helical" evidence="2">
    <location>
        <begin position="66"/>
        <end position="91"/>
    </location>
</feature>
<comment type="caution">
    <text evidence="3">The sequence shown here is derived from an EMBL/GenBank/DDBJ whole genome shotgun (WGS) entry which is preliminary data.</text>
</comment>
<dbReference type="AlphaFoldDB" id="A0A6A4WWX6"/>
<feature type="region of interest" description="Disordered" evidence="1">
    <location>
        <begin position="9"/>
        <end position="32"/>
    </location>
</feature>
<organism evidence="3 4">
    <name type="scientific">Amphibalanus amphitrite</name>
    <name type="common">Striped barnacle</name>
    <name type="synonym">Balanus amphitrite</name>
    <dbReference type="NCBI Taxonomy" id="1232801"/>
    <lineage>
        <taxon>Eukaryota</taxon>
        <taxon>Metazoa</taxon>
        <taxon>Ecdysozoa</taxon>
        <taxon>Arthropoda</taxon>
        <taxon>Crustacea</taxon>
        <taxon>Multicrustacea</taxon>
        <taxon>Cirripedia</taxon>
        <taxon>Thoracica</taxon>
        <taxon>Thoracicalcarea</taxon>
        <taxon>Balanomorpha</taxon>
        <taxon>Balanoidea</taxon>
        <taxon>Balanidae</taxon>
        <taxon>Amphibalaninae</taxon>
        <taxon>Amphibalanus</taxon>
    </lineage>
</organism>
<keyword evidence="2" id="KW-0472">Membrane</keyword>
<dbReference type="InterPro" id="IPR009318">
    <property type="entry name" value="Gustatory_rcpt"/>
</dbReference>
<feature type="transmembrane region" description="Helical" evidence="2">
    <location>
        <begin position="221"/>
        <end position="240"/>
    </location>
</feature>
<proteinExistence type="predicted"/>